<name>A0A9P5N6V1_GYMJU</name>
<evidence type="ECO:0000313" key="3">
    <source>
        <dbReference type="Proteomes" id="UP000724874"/>
    </source>
</evidence>
<comment type="caution">
    <text evidence="2">The sequence shown here is derived from an EMBL/GenBank/DDBJ whole genome shotgun (WGS) entry which is preliminary data.</text>
</comment>
<gene>
    <name evidence="2" type="ORF">CPB84DRAFT_1693601</name>
</gene>
<dbReference type="Proteomes" id="UP000724874">
    <property type="component" value="Unassembled WGS sequence"/>
</dbReference>
<keyword evidence="3" id="KW-1185">Reference proteome</keyword>
<dbReference type="InterPro" id="IPR008906">
    <property type="entry name" value="HATC_C_dom"/>
</dbReference>
<protein>
    <recommendedName>
        <fullName evidence="1">HAT C-terminal dimerisation domain-containing protein</fullName>
    </recommendedName>
</protein>
<feature type="domain" description="HAT C-terminal dimerisation" evidence="1">
    <location>
        <begin position="1"/>
        <end position="52"/>
    </location>
</feature>
<dbReference type="EMBL" id="JADNYJ010000390">
    <property type="protein sequence ID" value="KAF8869954.1"/>
    <property type="molecule type" value="Genomic_DNA"/>
</dbReference>
<proteinExistence type="predicted"/>
<reference evidence="2" key="1">
    <citation type="submission" date="2020-11" db="EMBL/GenBank/DDBJ databases">
        <authorList>
            <consortium name="DOE Joint Genome Institute"/>
            <person name="Ahrendt S."/>
            <person name="Riley R."/>
            <person name="Andreopoulos W."/>
            <person name="LaButti K."/>
            <person name="Pangilinan J."/>
            <person name="Ruiz-duenas F.J."/>
            <person name="Barrasa J.M."/>
            <person name="Sanchez-Garcia M."/>
            <person name="Camarero S."/>
            <person name="Miyauchi S."/>
            <person name="Serrano A."/>
            <person name="Linde D."/>
            <person name="Babiker R."/>
            <person name="Drula E."/>
            <person name="Ayuso-Fernandez I."/>
            <person name="Pacheco R."/>
            <person name="Padilla G."/>
            <person name="Ferreira P."/>
            <person name="Barriuso J."/>
            <person name="Kellner H."/>
            <person name="Castanera R."/>
            <person name="Alfaro M."/>
            <person name="Ramirez L."/>
            <person name="Pisabarro A.G."/>
            <person name="Kuo A."/>
            <person name="Tritt A."/>
            <person name="Lipzen A."/>
            <person name="He G."/>
            <person name="Yan M."/>
            <person name="Ng V."/>
            <person name="Cullen D."/>
            <person name="Martin F."/>
            <person name="Rosso M.-N."/>
            <person name="Henrissat B."/>
            <person name="Hibbett D."/>
            <person name="Martinez A.T."/>
            <person name="Grigoriev I.V."/>
        </authorList>
    </citation>
    <scope>NUCLEOTIDE SEQUENCE</scope>
    <source>
        <strain evidence="2">AH 44721</strain>
    </source>
</reference>
<dbReference type="AlphaFoldDB" id="A0A9P5N6V1"/>
<dbReference type="Pfam" id="PF05699">
    <property type="entry name" value="Dimer_Tnp_hAT"/>
    <property type="match status" value="1"/>
</dbReference>
<accession>A0A9P5N6V1</accession>
<evidence type="ECO:0000313" key="2">
    <source>
        <dbReference type="EMBL" id="KAF8869954.1"/>
    </source>
</evidence>
<sequence>FPTLFLAVLDYLPIQGSVVPCECVFLSVKETITMHHNRMGYDLMEALQMLKFTL</sequence>
<organism evidence="2 3">
    <name type="scientific">Gymnopilus junonius</name>
    <name type="common">Spectacular rustgill mushroom</name>
    <name type="synonym">Gymnopilus spectabilis subsp. junonius</name>
    <dbReference type="NCBI Taxonomy" id="109634"/>
    <lineage>
        <taxon>Eukaryota</taxon>
        <taxon>Fungi</taxon>
        <taxon>Dikarya</taxon>
        <taxon>Basidiomycota</taxon>
        <taxon>Agaricomycotina</taxon>
        <taxon>Agaricomycetes</taxon>
        <taxon>Agaricomycetidae</taxon>
        <taxon>Agaricales</taxon>
        <taxon>Agaricineae</taxon>
        <taxon>Hymenogastraceae</taxon>
        <taxon>Gymnopilus</taxon>
    </lineage>
</organism>
<dbReference type="SUPFAM" id="SSF53098">
    <property type="entry name" value="Ribonuclease H-like"/>
    <property type="match status" value="1"/>
</dbReference>
<dbReference type="OrthoDB" id="3262464at2759"/>
<dbReference type="GO" id="GO:0046983">
    <property type="term" value="F:protein dimerization activity"/>
    <property type="evidence" value="ECO:0007669"/>
    <property type="project" value="InterPro"/>
</dbReference>
<evidence type="ECO:0000259" key="1">
    <source>
        <dbReference type="Pfam" id="PF05699"/>
    </source>
</evidence>
<feature type="non-terminal residue" evidence="2">
    <location>
        <position position="1"/>
    </location>
</feature>
<dbReference type="InterPro" id="IPR012337">
    <property type="entry name" value="RNaseH-like_sf"/>
</dbReference>